<dbReference type="InterPro" id="IPR036097">
    <property type="entry name" value="HisK_dim/P_sf"/>
</dbReference>
<evidence type="ECO:0000256" key="4">
    <source>
        <dbReference type="ARBA" id="ARBA00022679"/>
    </source>
</evidence>
<keyword evidence="8" id="KW-0902">Two-component regulatory system</keyword>
<dbReference type="PROSITE" id="PS50113">
    <property type="entry name" value="PAC"/>
    <property type="match status" value="1"/>
</dbReference>
<evidence type="ECO:0000256" key="3">
    <source>
        <dbReference type="ARBA" id="ARBA00022553"/>
    </source>
</evidence>
<keyword evidence="5" id="KW-0547">Nucleotide-binding</keyword>
<dbReference type="SMART" id="SM00387">
    <property type="entry name" value="HATPase_c"/>
    <property type="match status" value="1"/>
</dbReference>
<keyword evidence="6" id="KW-0418">Kinase</keyword>
<dbReference type="Gene3D" id="3.30.565.10">
    <property type="entry name" value="Histidine kinase-like ATPase, C-terminal domain"/>
    <property type="match status" value="1"/>
</dbReference>
<sequence>MGEFDYDSLGICYWNGSMEPFVVGIIGSGPGVKALLDIVFVEDFREFLPDILLAAASHVARESDRALFDEINVPVYDRFEAMLDRHPEINLVVEMTGSPGLLETLRQRVGESISILDHREVAFFCGLHDMTLVKKHCMDSLAHQRSLLQSILDGIREDILLLDRAGNVVDLNRIVWERAGAQRKDLLGKPCWEAARLRDGSSFCSLMDPTCPYHRTLETGRPEEALVTRVSRDGLLQYYRLYAYPIFGVRGEMSHVMVMHRDITKRTLQERHQTQRDKLAIVGEMSTYLAHEIRNPLFVIGGFANTLLKSPDLTEANRGKVEIMLEESGRLEHMLTSMLNFVRASEARIGEVDMEAVCRDAAELMTIGYGGLGYAIEVRPSGALLPVLGDEDTLKQCVVNILKNGIEAMPGGGSVSMGLALNGDCVEVRVTDTGVGMDAVDLERVFNPFYSTKQGSSGLGLAMVRKKIDEFGGRVEIASKLGQGTTVSLFLPAATGEESAGCVTPSPSS</sequence>
<dbReference type="InterPro" id="IPR036890">
    <property type="entry name" value="HATPase_C_sf"/>
</dbReference>
<dbReference type="NCBIfam" id="TIGR00229">
    <property type="entry name" value="sensory_box"/>
    <property type="match status" value="1"/>
</dbReference>
<evidence type="ECO:0000256" key="5">
    <source>
        <dbReference type="ARBA" id="ARBA00022741"/>
    </source>
</evidence>
<dbReference type="PANTHER" id="PTHR43065:SF10">
    <property type="entry name" value="PEROXIDE STRESS-ACTIVATED HISTIDINE KINASE MAK3"/>
    <property type="match status" value="1"/>
</dbReference>
<keyword evidence="13" id="KW-1185">Reference proteome</keyword>
<evidence type="ECO:0000259" key="11">
    <source>
        <dbReference type="PROSITE" id="PS50113"/>
    </source>
</evidence>
<dbReference type="Pfam" id="PF08448">
    <property type="entry name" value="PAS_4"/>
    <property type="match status" value="1"/>
</dbReference>
<evidence type="ECO:0000256" key="8">
    <source>
        <dbReference type="ARBA" id="ARBA00023012"/>
    </source>
</evidence>
<keyword evidence="7" id="KW-0067">ATP-binding</keyword>
<evidence type="ECO:0000256" key="1">
    <source>
        <dbReference type="ARBA" id="ARBA00000085"/>
    </source>
</evidence>
<dbReference type="RefSeq" id="WP_155934593.1">
    <property type="nucleotide sequence ID" value="NZ_WODC01000006.1"/>
</dbReference>
<dbReference type="InterPro" id="IPR000700">
    <property type="entry name" value="PAS-assoc_C"/>
</dbReference>
<dbReference type="InterPro" id="IPR035965">
    <property type="entry name" value="PAS-like_dom_sf"/>
</dbReference>
<evidence type="ECO:0000259" key="10">
    <source>
        <dbReference type="PROSITE" id="PS50112"/>
    </source>
</evidence>
<evidence type="ECO:0000256" key="2">
    <source>
        <dbReference type="ARBA" id="ARBA00012438"/>
    </source>
</evidence>
<dbReference type="InterPro" id="IPR003594">
    <property type="entry name" value="HATPase_dom"/>
</dbReference>
<feature type="domain" description="PAC" evidence="11">
    <location>
        <begin position="221"/>
        <end position="275"/>
    </location>
</feature>
<name>A0A7K1KQ25_9BACT</name>
<keyword evidence="4" id="KW-0808">Transferase</keyword>
<protein>
    <recommendedName>
        <fullName evidence="2">histidine kinase</fullName>
        <ecNumber evidence="2">2.7.13.3</ecNumber>
    </recommendedName>
</protein>
<feature type="domain" description="Histidine kinase" evidence="9">
    <location>
        <begin position="288"/>
        <end position="495"/>
    </location>
</feature>
<dbReference type="InterPro" id="IPR013656">
    <property type="entry name" value="PAS_4"/>
</dbReference>
<reference evidence="12 13" key="1">
    <citation type="submission" date="2019-11" db="EMBL/GenBank/DDBJ databases">
        <title>Pseudodesulfovibrio alkaliphilus, sp. nov., an alkaliphilic sulfate-reducing bacteria from mud volcano of Taman peninsula, Russia.</title>
        <authorList>
            <person name="Frolova A."/>
            <person name="Merkel A.Y."/>
            <person name="Slobodkin A.I."/>
        </authorList>
    </citation>
    <scope>NUCLEOTIDE SEQUENCE [LARGE SCALE GENOMIC DNA]</scope>
    <source>
        <strain evidence="12 13">F-1</strain>
    </source>
</reference>
<gene>
    <name evidence="12" type="ORF">GKC30_10025</name>
</gene>
<comment type="catalytic activity">
    <reaction evidence="1">
        <text>ATP + protein L-histidine = ADP + protein N-phospho-L-histidine.</text>
        <dbReference type="EC" id="2.7.13.3"/>
    </reaction>
</comment>
<dbReference type="InterPro" id="IPR005467">
    <property type="entry name" value="His_kinase_dom"/>
</dbReference>
<evidence type="ECO:0000259" key="9">
    <source>
        <dbReference type="PROSITE" id="PS50109"/>
    </source>
</evidence>
<accession>A0A7K1KQ25</accession>
<evidence type="ECO:0000313" key="12">
    <source>
        <dbReference type="EMBL" id="MUM77971.1"/>
    </source>
</evidence>
<dbReference type="SUPFAM" id="SSF55874">
    <property type="entry name" value="ATPase domain of HSP90 chaperone/DNA topoisomerase II/histidine kinase"/>
    <property type="match status" value="1"/>
</dbReference>
<dbReference type="PROSITE" id="PS50109">
    <property type="entry name" value="HIS_KIN"/>
    <property type="match status" value="1"/>
</dbReference>
<dbReference type="Pfam" id="PF00512">
    <property type="entry name" value="HisKA"/>
    <property type="match status" value="1"/>
</dbReference>
<organism evidence="12 13">
    <name type="scientific">Pseudodesulfovibrio alkaliphilus</name>
    <dbReference type="NCBI Taxonomy" id="2661613"/>
    <lineage>
        <taxon>Bacteria</taxon>
        <taxon>Pseudomonadati</taxon>
        <taxon>Thermodesulfobacteriota</taxon>
        <taxon>Desulfovibrionia</taxon>
        <taxon>Desulfovibrionales</taxon>
        <taxon>Desulfovibrionaceae</taxon>
    </lineage>
</organism>
<keyword evidence="3" id="KW-0597">Phosphoprotein</keyword>
<dbReference type="InterPro" id="IPR003661">
    <property type="entry name" value="HisK_dim/P_dom"/>
</dbReference>
<dbReference type="EMBL" id="WODC01000006">
    <property type="protein sequence ID" value="MUM77971.1"/>
    <property type="molecule type" value="Genomic_DNA"/>
</dbReference>
<dbReference type="PRINTS" id="PR00344">
    <property type="entry name" value="BCTRLSENSOR"/>
</dbReference>
<dbReference type="GO" id="GO:0005524">
    <property type="term" value="F:ATP binding"/>
    <property type="evidence" value="ECO:0007669"/>
    <property type="project" value="UniProtKB-KW"/>
</dbReference>
<evidence type="ECO:0000256" key="7">
    <source>
        <dbReference type="ARBA" id="ARBA00022840"/>
    </source>
</evidence>
<dbReference type="SUPFAM" id="SSF47384">
    <property type="entry name" value="Homodimeric domain of signal transducing histidine kinase"/>
    <property type="match status" value="1"/>
</dbReference>
<dbReference type="SUPFAM" id="SSF55785">
    <property type="entry name" value="PYP-like sensor domain (PAS domain)"/>
    <property type="match status" value="1"/>
</dbReference>
<proteinExistence type="predicted"/>
<dbReference type="CDD" id="cd00082">
    <property type="entry name" value="HisKA"/>
    <property type="match status" value="1"/>
</dbReference>
<dbReference type="Gene3D" id="3.30.450.20">
    <property type="entry name" value="PAS domain"/>
    <property type="match status" value="1"/>
</dbReference>
<dbReference type="Proteomes" id="UP000461162">
    <property type="component" value="Unassembled WGS sequence"/>
</dbReference>
<dbReference type="InterPro" id="IPR004358">
    <property type="entry name" value="Sig_transdc_His_kin-like_C"/>
</dbReference>
<dbReference type="InterPro" id="IPR000014">
    <property type="entry name" value="PAS"/>
</dbReference>
<comment type="caution">
    <text evidence="12">The sequence shown here is derived from an EMBL/GenBank/DDBJ whole genome shotgun (WGS) entry which is preliminary data.</text>
</comment>
<dbReference type="PANTHER" id="PTHR43065">
    <property type="entry name" value="SENSOR HISTIDINE KINASE"/>
    <property type="match status" value="1"/>
</dbReference>
<dbReference type="SMART" id="SM00388">
    <property type="entry name" value="HisKA"/>
    <property type="match status" value="1"/>
</dbReference>
<evidence type="ECO:0000256" key="6">
    <source>
        <dbReference type="ARBA" id="ARBA00022777"/>
    </source>
</evidence>
<feature type="domain" description="PAS" evidence="10">
    <location>
        <begin position="144"/>
        <end position="189"/>
    </location>
</feature>
<evidence type="ECO:0000313" key="13">
    <source>
        <dbReference type="Proteomes" id="UP000461162"/>
    </source>
</evidence>
<dbReference type="Pfam" id="PF02518">
    <property type="entry name" value="HATPase_c"/>
    <property type="match status" value="1"/>
</dbReference>
<dbReference type="PROSITE" id="PS50112">
    <property type="entry name" value="PAS"/>
    <property type="match status" value="1"/>
</dbReference>
<dbReference type="GO" id="GO:0000155">
    <property type="term" value="F:phosphorelay sensor kinase activity"/>
    <property type="evidence" value="ECO:0007669"/>
    <property type="project" value="InterPro"/>
</dbReference>
<dbReference type="EC" id="2.7.13.3" evidence="2"/>
<dbReference type="AlphaFoldDB" id="A0A7K1KQ25"/>
<dbReference type="Gene3D" id="1.10.287.130">
    <property type="match status" value="1"/>
</dbReference>